<gene>
    <name evidence="1" type="ORF">CO001_00785</name>
</gene>
<protein>
    <submittedName>
        <fullName evidence="1">Uncharacterized protein</fullName>
    </submittedName>
</protein>
<evidence type="ECO:0000313" key="1">
    <source>
        <dbReference type="EMBL" id="PIW76548.1"/>
    </source>
</evidence>
<accession>A0A2M7IJA8</accession>
<comment type="caution">
    <text evidence="1">The sequence shown here is derived from an EMBL/GenBank/DDBJ whole genome shotgun (WGS) entry which is preliminary data.</text>
</comment>
<name>A0A2M7IJA8_9BACT</name>
<dbReference type="EMBL" id="PFGY01000024">
    <property type="protein sequence ID" value="PIW76548.1"/>
    <property type="molecule type" value="Genomic_DNA"/>
</dbReference>
<dbReference type="AlphaFoldDB" id="A0A2M7IJA8"/>
<dbReference type="Proteomes" id="UP000229561">
    <property type="component" value="Unassembled WGS sequence"/>
</dbReference>
<reference evidence="2" key="1">
    <citation type="submission" date="2017-09" db="EMBL/GenBank/DDBJ databases">
        <title>Depth-based differentiation of microbial function through sediment-hosted aquifers and enrichment of novel symbionts in the deep terrestrial subsurface.</title>
        <authorList>
            <person name="Probst A.J."/>
            <person name="Ladd B."/>
            <person name="Jarett J.K."/>
            <person name="Geller-Mcgrath D.E."/>
            <person name="Sieber C.M.K."/>
            <person name="Emerson J.B."/>
            <person name="Anantharaman K."/>
            <person name="Thomas B.C."/>
            <person name="Malmstrom R."/>
            <person name="Stieglmeier M."/>
            <person name="Klingl A."/>
            <person name="Woyke T."/>
            <person name="Ryan C.M."/>
            <person name="Banfield J.F."/>
        </authorList>
    </citation>
    <scope>NUCLEOTIDE SEQUENCE [LARGE SCALE GENOMIC DNA]</scope>
</reference>
<organism evidence="1 2">
    <name type="scientific">Candidatus Portnoybacteria bacterium CG_4_8_14_3_um_filter_40_10</name>
    <dbReference type="NCBI Taxonomy" id="1974801"/>
    <lineage>
        <taxon>Bacteria</taxon>
        <taxon>Candidatus Portnoyibacteriota</taxon>
    </lineage>
</organism>
<feature type="non-terminal residue" evidence="1">
    <location>
        <position position="1"/>
    </location>
</feature>
<sequence>RDYTDVQRKFKIAKFLPKSWVEFWCLHWPPVVTSKIVITIDNVLKFVIKFVIDPEVKYPHLKNQKGEKNYE</sequence>
<evidence type="ECO:0000313" key="2">
    <source>
        <dbReference type="Proteomes" id="UP000229561"/>
    </source>
</evidence>
<proteinExistence type="predicted"/>